<dbReference type="OrthoDB" id="996574at2"/>
<name>A0A5B7SQ84_9FLAO</name>
<dbReference type="Gene3D" id="2.120.10.80">
    <property type="entry name" value="Kelch-type beta propeller"/>
    <property type="match status" value="2"/>
</dbReference>
<protein>
    <submittedName>
        <fullName evidence="4">Galactose oxidase</fullName>
    </submittedName>
</protein>
<dbReference type="Pfam" id="PF24981">
    <property type="entry name" value="Beta-prop_ATRN-LZTR1"/>
    <property type="match status" value="1"/>
</dbReference>
<dbReference type="SMART" id="SM00612">
    <property type="entry name" value="Kelch"/>
    <property type="match status" value="4"/>
</dbReference>
<accession>A0A5B7SQ84</accession>
<dbReference type="PANTHER" id="PTHR24412:SF489">
    <property type="entry name" value="RING FINGER DOMAIN AND KELCH REPEAT-CONTAINING PROTEIN DDB_G0271372"/>
    <property type="match status" value="1"/>
</dbReference>
<dbReference type="PANTHER" id="PTHR24412">
    <property type="entry name" value="KELCH PROTEIN"/>
    <property type="match status" value="1"/>
</dbReference>
<dbReference type="Proteomes" id="UP000310017">
    <property type="component" value="Chromosome"/>
</dbReference>
<proteinExistence type="predicted"/>
<evidence type="ECO:0000259" key="3">
    <source>
        <dbReference type="Pfam" id="PF24981"/>
    </source>
</evidence>
<dbReference type="EMBL" id="CP040710">
    <property type="protein sequence ID" value="QCW99558.1"/>
    <property type="molecule type" value="Genomic_DNA"/>
</dbReference>
<gene>
    <name evidence="4" type="ORF">FGM00_05355</name>
</gene>
<dbReference type="InterPro" id="IPR015915">
    <property type="entry name" value="Kelch-typ_b-propeller"/>
</dbReference>
<dbReference type="KEGG" id="asag:FGM00_05355"/>
<dbReference type="InterPro" id="IPR056737">
    <property type="entry name" value="Beta-prop_ATRN-MKLN-like"/>
</dbReference>
<dbReference type="SUPFAM" id="SSF50965">
    <property type="entry name" value="Galactose oxidase, central domain"/>
    <property type="match status" value="1"/>
</dbReference>
<feature type="domain" description="Attractin/MKLN-like beta-propeller" evidence="3">
    <location>
        <begin position="27"/>
        <end position="263"/>
    </location>
</feature>
<evidence type="ECO:0000313" key="5">
    <source>
        <dbReference type="Proteomes" id="UP000310017"/>
    </source>
</evidence>
<evidence type="ECO:0000313" key="4">
    <source>
        <dbReference type="EMBL" id="QCW99558.1"/>
    </source>
</evidence>
<keyword evidence="2" id="KW-0677">Repeat</keyword>
<sequence length="333" mass="37507">MKTKNFFFLLHLLILFQCVRSQKTNDSGHWETISSETAPIARHECSFVAVDNNFYLLGGRGIKPVSIYNTETNSWTEGKAPPIEIHHFQAVSYHGNIYVFGAMSGKYPYEKPLKNILIYKPQENVWEIGAEIPEHRRRGSAGVVVHNDEAYMISGIVDGHNSTHVAWVDSYDFETMEWKELADAPRPRDHFHAVLNDGEIYVAGGRNSSYATKQTFDLTIPEVDVYTIATNSWRTLPAKNNLPTMRAGTSAIFLGDDLIVIGGESMAQKEAHDTIEAYNVPSKTWRNLENLNRGRHGSQAIIYKNKIYIAAGSGNRGGKPELDDMEVFQIIEK</sequence>
<keyword evidence="5" id="KW-1185">Reference proteome</keyword>
<reference evidence="4 5" key="1">
    <citation type="submission" date="2019-05" db="EMBL/GenBank/DDBJ databases">
        <title>Genome sequencing of F202Z8.</title>
        <authorList>
            <person name="Kwon Y.M."/>
        </authorList>
    </citation>
    <scope>NUCLEOTIDE SEQUENCE [LARGE SCALE GENOMIC DNA]</scope>
    <source>
        <strain evidence="4 5">F202Z8</strain>
    </source>
</reference>
<dbReference type="RefSeq" id="WP_138851911.1">
    <property type="nucleotide sequence ID" value="NZ_CP040710.1"/>
</dbReference>
<evidence type="ECO:0000256" key="2">
    <source>
        <dbReference type="ARBA" id="ARBA00022737"/>
    </source>
</evidence>
<dbReference type="InterPro" id="IPR011043">
    <property type="entry name" value="Gal_Oxase/kelch_b-propeller"/>
</dbReference>
<organism evidence="4 5">
    <name type="scientific">Aggregatimonas sangjinii</name>
    <dbReference type="NCBI Taxonomy" id="2583587"/>
    <lineage>
        <taxon>Bacteria</taxon>
        <taxon>Pseudomonadati</taxon>
        <taxon>Bacteroidota</taxon>
        <taxon>Flavobacteriia</taxon>
        <taxon>Flavobacteriales</taxon>
        <taxon>Flavobacteriaceae</taxon>
        <taxon>Aggregatimonas</taxon>
    </lineage>
</organism>
<evidence type="ECO:0000256" key="1">
    <source>
        <dbReference type="ARBA" id="ARBA00022441"/>
    </source>
</evidence>
<dbReference type="AlphaFoldDB" id="A0A5B7SQ84"/>
<keyword evidence="1" id="KW-0880">Kelch repeat</keyword>
<dbReference type="InterPro" id="IPR006652">
    <property type="entry name" value="Kelch_1"/>
</dbReference>